<dbReference type="FunFam" id="3.40.50.10210:FF:000001">
    <property type="entry name" value="Nicotinate-nucleotide--dimethylbenzimidazole phosphoribosyltransferase"/>
    <property type="match status" value="1"/>
</dbReference>
<evidence type="ECO:0000256" key="1">
    <source>
        <dbReference type="ARBA" id="ARBA00005049"/>
    </source>
</evidence>
<comment type="caution">
    <text evidence="10">The sequence shown here is derived from an EMBL/GenBank/DDBJ whole genome shotgun (WGS) entry which is preliminary data.</text>
</comment>
<dbReference type="Gene3D" id="3.40.50.10210">
    <property type="match status" value="1"/>
</dbReference>
<evidence type="ECO:0000256" key="6">
    <source>
        <dbReference type="ARBA" id="ARBA00022676"/>
    </source>
</evidence>
<dbReference type="InterPro" id="IPR023195">
    <property type="entry name" value="Nict_dMeBzImd_PRibTrfase_N"/>
</dbReference>
<organism evidence="10">
    <name type="scientific">mine drainage metagenome</name>
    <dbReference type="NCBI Taxonomy" id="410659"/>
    <lineage>
        <taxon>unclassified sequences</taxon>
        <taxon>metagenomes</taxon>
        <taxon>ecological metagenomes</taxon>
    </lineage>
</organism>
<evidence type="ECO:0000313" key="10">
    <source>
        <dbReference type="EMBL" id="OIQ93932.1"/>
    </source>
</evidence>
<dbReference type="AlphaFoldDB" id="A0A1J5RPD0"/>
<dbReference type="InterPro" id="IPR017846">
    <property type="entry name" value="Nict_dMeBzImd_PRibTrfase_bact"/>
</dbReference>
<dbReference type="GO" id="GO:0008939">
    <property type="term" value="F:nicotinate-nucleotide-dimethylbenzimidazole phosphoribosyltransferase activity"/>
    <property type="evidence" value="ECO:0007669"/>
    <property type="project" value="UniProtKB-EC"/>
</dbReference>
<dbReference type="Pfam" id="PF02277">
    <property type="entry name" value="DBI_PRT"/>
    <property type="match status" value="1"/>
</dbReference>
<dbReference type="NCBIfam" id="TIGR03160">
    <property type="entry name" value="cobT_DBIPRT"/>
    <property type="match status" value="1"/>
</dbReference>
<accession>A0A1J5RPD0</accession>
<sequence length="350" mass="35743">MSPDWLNAPPKLLDESAAAAARLRQSQLTKPPGSLGQLEELVIFLAAAQGQERPLADTVWISVFAGDHGVVEEGVSAFPQAVTAEMVNNFSRGGAAISVLARTLDAQLEVIDLGTVGGLQQVPGVLHLNLGPGTANLMREAAMTLEQCRAALEAGRRCVERACESGAHLFIGGDMGIGNTTAASALTAALLRAPVADVVGPGTGLDGAGVANKAKVVSAALALHAAFLDNAFEVLRRLGGFEIAALAGAYIACAQRGLPVLIDGFITGSAALVAERLCPGASRWFVSAHTSAEPGHAVLLKAMRAKPLLSLGMRLGEGSGAAVAVPLVRLACSLYAGMATFAEAAVSEKL</sequence>
<reference evidence="10" key="1">
    <citation type="submission" date="2016-10" db="EMBL/GenBank/DDBJ databases">
        <title>Sequence of Gallionella enrichment culture.</title>
        <authorList>
            <person name="Poehlein A."/>
            <person name="Muehling M."/>
            <person name="Daniel R."/>
        </authorList>
    </citation>
    <scope>NUCLEOTIDE SEQUENCE</scope>
</reference>
<proteinExistence type="inferred from homology"/>
<keyword evidence="5" id="KW-0169">Cobalamin biosynthesis</keyword>
<evidence type="ECO:0000256" key="3">
    <source>
        <dbReference type="ARBA" id="ARBA00011991"/>
    </source>
</evidence>
<evidence type="ECO:0000256" key="5">
    <source>
        <dbReference type="ARBA" id="ARBA00022573"/>
    </source>
</evidence>
<dbReference type="GO" id="GO:0009236">
    <property type="term" value="P:cobalamin biosynthetic process"/>
    <property type="evidence" value="ECO:0007669"/>
    <property type="project" value="UniProtKB-KW"/>
</dbReference>
<comment type="pathway">
    <text evidence="1">Nucleoside biosynthesis; alpha-ribazole biosynthesis; alpha-ribazole from 5,6-dimethylbenzimidazole: step 1/2.</text>
</comment>
<dbReference type="SUPFAM" id="SSF52733">
    <property type="entry name" value="Nicotinate mononucleotide:5,6-dimethylbenzimidazole phosphoribosyltransferase (CobT)"/>
    <property type="match status" value="1"/>
</dbReference>
<comment type="catalytic activity">
    <reaction evidence="9">
        <text>5,6-dimethylbenzimidazole + nicotinate beta-D-ribonucleotide = alpha-ribazole 5'-phosphate + nicotinate + H(+)</text>
        <dbReference type="Rhea" id="RHEA:11196"/>
        <dbReference type="ChEBI" id="CHEBI:15378"/>
        <dbReference type="ChEBI" id="CHEBI:15890"/>
        <dbReference type="ChEBI" id="CHEBI:32544"/>
        <dbReference type="ChEBI" id="CHEBI:57502"/>
        <dbReference type="ChEBI" id="CHEBI:57918"/>
        <dbReference type="EC" id="2.4.2.21"/>
    </reaction>
</comment>
<evidence type="ECO:0000256" key="4">
    <source>
        <dbReference type="ARBA" id="ARBA00015486"/>
    </source>
</evidence>
<evidence type="ECO:0000256" key="2">
    <source>
        <dbReference type="ARBA" id="ARBA00007110"/>
    </source>
</evidence>
<dbReference type="EMBL" id="MLJW01000197">
    <property type="protein sequence ID" value="OIQ93932.1"/>
    <property type="molecule type" value="Genomic_DNA"/>
</dbReference>
<dbReference type="Gene3D" id="1.10.1610.10">
    <property type="match status" value="1"/>
</dbReference>
<evidence type="ECO:0000256" key="7">
    <source>
        <dbReference type="ARBA" id="ARBA00022679"/>
    </source>
</evidence>
<dbReference type="InterPro" id="IPR003200">
    <property type="entry name" value="Nict_dMeBzImd_PRibTrfase"/>
</dbReference>
<comment type="similarity">
    <text evidence="2">Belongs to the CobT family.</text>
</comment>
<gene>
    <name evidence="10" type="primary">cobT_7</name>
    <name evidence="10" type="ORF">GALL_241200</name>
</gene>
<dbReference type="CDD" id="cd02439">
    <property type="entry name" value="DMB-PRT_CobT"/>
    <property type="match status" value="1"/>
</dbReference>
<dbReference type="InterPro" id="IPR036087">
    <property type="entry name" value="Nict_dMeBzImd_PRibTrfase_sf"/>
</dbReference>
<dbReference type="UniPathway" id="UPA00061">
    <property type="reaction ID" value="UER00516"/>
</dbReference>
<keyword evidence="7 10" id="KW-0808">Transferase</keyword>
<keyword evidence="6 10" id="KW-0328">Glycosyltransferase</keyword>
<name>A0A1J5RPD0_9ZZZZ</name>
<dbReference type="HAMAP" id="MF_00230">
    <property type="entry name" value="CobT"/>
    <property type="match status" value="1"/>
</dbReference>
<dbReference type="PANTHER" id="PTHR43463">
    <property type="entry name" value="NICOTINATE-NUCLEOTIDE--DIMETHYLBENZIMIDAZOLE PHOSPHORIBOSYLTRANSFERASE"/>
    <property type="match status" value="1"/>
</dbReference>
<evidence type="ECO:0000256" key="9">
    <source>
        <dbReference type="ARBA" id="ARBA00047340"/>
    </source>
</evidence>
<protein>
    <recommendedName>
        <fullName evidence="4">Nicotinate-nucleotide--dimethylbenzimidazole phosphoribosyltransferase</fullName>
        <ecNumber evidence="3">2.4.2.21</ecNumber>
    </recommendedName>
    <alternativeName>
        <fullName evidence="8">N(1)-alpha-phosphoribosyltransferase</fullName>
    </alternativeName>
</protein>
<dbReference type="EC" id="2.4.2.21" evidence="3"/>
<dbReference type="PANTHER" id="PTHR43463:SF1">
    <property type="entry name" value="NICOTINATE-NUCLEOTIDE--DIMETHYLBENZIMIDAZOLE PHOSPHORIBOSYLTRANSFERASE"/>
    <property type="match status" value="1"/>
</dbReference>
<dbReference type="NCBIfam" id="NF000996">
    <property type="entry name" value="PRK00105.1"/>
    <property type="match status" value="1"/>
</dbReference>
<evidence type="ECO:0000256" key="8">
    <source>
        <dbReference type="ARBA" id="ARBA00030686"/>
    </source>
</evidence>